<evidence type="ECO:0000256" key="3">
    <source>
        <dbReference type="ARBA" id="ARBA00012201"/>
    </source>
</evidence>
<dbReference type="EMBL" id="CP015056">
    <property type="protein sequence ID" value="QGN15236.1"/>
    <property type="molecule type" value="Genomic_DNA"/>
</dbReference>
<feature type="region of interest" description="Disordered" evidence="13">
    <location>
        <begin position="400"/>
        <end position="441"/>
    </location>
</feature>
<dbReference type="Pfam" id="PF13855">
    <property type="entry name" value="LRR_8"/>
    <property type="match status" value="3"/>
</dbReference>
<evidence type="ECO:0000259" key="14">
    <source>
        <dbReference type="PROSITE" id="PS50125"/>
    </source>
</evidence>
<dbReference type="InterPro" id="IPR001611">
    <property type="entry name" value="Leu-rich_rpt"/>
</dbReference>
<keyword evidence="18" id="KW-1185">Reference proteome</keyword>
<dbReference type="InterPro" id="IPR003591">
    <property type="entry name" value="Leu-rich_rpt_typical-subtyp"/>
</dbReference>
<evidence type="ECO:0000256" key="9">
    <source>
        <dbReference type="ARBA" id="ARBA00022998"/>
    </source>
</evidence>
<evidence type="ECO:0000256" key="1">
    <source>
        <dbReference type="ARBA" id="ARBA00001593"/>
    </source>
</evidence>
<dbReference type="SMART" id="SM00369">
    <property type="entry name" value="LRR_TYP"/>
    <property type="match status" value="10"/>
</dbReference>
<keyword evidence="9" id="KW-0115">cAMP biosynthesis</keyword>
<keyword evidence="5" id="KW-0433">Leucine-rich repeat</keyword>
<organism evidence="17 18">
    <name type="scientific">Kluyveromyces marxianus</name>
    <name type="common">Yeast</name>
    <name type="synonym">Candida kefyr</name>
    <dbReference type="NCBI Taxonomy" id="4911"/>
    <lineage>
        <taxon>Eukaryota</taxon>
        <taxon>Fungi</taxon>
        <taxon>Dikarya</taxon>
        <taxon>Ascomycota</taxon>
        <taxon>Saccharomycotina</taxon>
        <taxon>Saccharomycetes</taxon>
        <taxon>Saccharomycetales</taxon>
        <taxon>Saccharomycetaceae</taxon>
        <taxon>Kluyveromyces</taxon>
    </lineage>
</organism>
<dbReference type="InterPro" id="IPR001054">
    <property type="entry name" value="A/G_cyclase"/>
</dbReference>
<accession>A0ABX6ESL6</accession>
<dbReference type="SMART" id="SM00364">
    <property type="entry name" value="LRR_BAC"/>
    <property type="match status" value="8"/>
</dbReference>
<feature type="compositionally biased region" description="Polar residues" evidence="13">
    <location>
        <begin position="292"/>
        <end position="305"/>
    </location>
</feature>
<evidence type="ECO:0000256" key="7">
    <source>
        <dbReference type="ARBA" id="ARBA00022737"/>
    </source>
</evidence>
<feature type="compositionally biased region" description="Basic residues" evidence="13">
    <location>
        <begin position="402"/>
        <end position="424"/>
    </location>
</feature>
<dbReference type="SUPFAM" id="SSF55073">
    <property type="entry name" value="Nucleotide cyclase"/>
    <property type="match status" value="1"/>
</dbReference>
<dbReference type="PROSITE" id="PS51746">
    <property type="entry name" value="PPM_2"/>
    <property type="match status" value="1"/>
</dbReference>
<dbReference type="Pfam" id="PF21187">
    <property type="entry name" value="CYAA_C"/>
    <property type="match status" value="1"/>
</dbReference>
<evidence type="ECO:0000256" key="6">
    <source>
        <dbReference type="ARBA" id="ARBA00022723"/>
    </source>
</evidence>
<dbReference type="EC" id="4.6.1.1" evidence="3"/>
<dbReference type="SMART" id="SM00365">
    <property type="entry name" value="LRR_SD22"/>
    <property type="match status" value="9"/>
</dbReference>
<feature type="region of interest" description="Disordered" evidence="13">
    <location>
        <begin position="496"/>
        <end position="528"/>
    </location>
</feature>
<protein>
    <recommendedName>
        <fullName evidence="4">Adenylate cyclase</fullName>
        <ecNumber evidence="3">4.6.1.1</ecNumber>
    </recommendedName>
    <alternativeName>
        <fullName evidence="11">ATP pyrophosphate-lyase</fullName>
    </alternativeName>
    <alternativeName>
        <fullName evidence="12">Adenylyl cyclase</fullName>
    </alternativeName>
</protein>
<dbReference type="PANTHER" id="PTHR48051:SF1">
    <property type="entry name" value="RAS SUPPRESSOR PROTEIN 1"/>
    <property type="match status" value="1"/>
</dbReference>
<dbReference type="PANTHER" id="PTHR48051">
    <property type="match status" value="1"/>
</dbReference>
<dbReference type="SMART" id="SM00314">
    <property type="entry name" value="RA"/>
    <property type="match status" value="1"/>
</dbReference>
<dbReference type="CDD" id="cd00143">
    <property type="entry name" value="PP2Cc"/>
    <property type="match status" value="1"/>
</dbReference>
<evidence type="ECO:0000256" key="4">
    <source>
        <dbReference type="ARBA" id="ARBA00021420"/>
    </source>
</evidence>
<dbReference type="SUPFAM" id="SSF52058">
    <property type="entry name" value="L domain-like"/>
    <property type="match status" value="2"/>
</dbReference>
<feature type="compositionally biased region" description="Low complexity" evidence="13">
    <location>
        <begin position="140"/>
        <end position="155"/>
    </location>
</feature>
<reference evidence="17 18" key="1">
    <citation type="submission" date="2016-03" db="EMBL/GenBank/DDBJ databases">
        <title>How can Kluyveromyces marxianus grow so fast - potential evolutionary course in Saccharomyces Complex revealed by comparative genomics.</title>
        <authorList>
            <person name="Mo W."/>
            <person name="Lu W."/>
            <person name="Yang X."/>
            <person name="Qi J."/>
            <person name="Lv H."/>
        </authorList>
    </citation>
    <scope>NUCLEOTIDE SEQUENCE [LARGE SCALE GENOMIC DNA]</scope>
    <source>
        <strain evidence="17 18">FIM1</strain>
    </source>
</reference>
<feature type="domain" description="Ras-associating" evidence="15">
    <location>
        <begin position="562"/>
        <end position="640"/>
    </location>
</feature>
<feature type="region of interest" description="Disordered" evidence="13">
    <location>
        <begin position="264"/>
        <end position="325"/>
    </location>
</feature>
<dbReference type="Gene3D" id="3.80.10.10">
    <property type="entry name" value="Ribonuclease Inhibitor"/>
    <property type="match status" value="3"/>
</dbReference>
<comment type="similarity">
    <text evidence="2">Belongs to the adenylyl cyclase class-3 family.</text>
</comment>
<evidence type="ECO:0000256" key="12">
    <source>
        <dbReference type="ARBA" id="ARBA00032637"/>
    </source>
</evidence>
<dbReference type="PROSITE" id="PS50125">
    <property type="entry name" value="GUANYLATE_CYCLASE_2"/>
    <property type="match status" value="1"/>
</dbReference>
<dbReference type="InterPro" id="IPR000159">
    <property type="entry name" value="RA_dom"/>
</dbReference>
<dbReference type="SMART" id="SM00332">
    <property type="entry name" value="PP2Cc"/>
    <property type="match status" value="1"/>
</dbReference>
<feature type="compositionally biased region" description="Basic and acidic residues" evidence="13">
    <location>
        <begin position="307"/>
        <end position="321"/>
    </location>
</feature>
<evidence type="ECO:0000313" key="17">
    <source>
        <dbReference type="EMBL" id="QGN15236.1"/>
    </source>
</evidence>
<dbReference type="Pfam" id="PF00481">
    <property type="entry name" value="PP2C"/>
    <property type="match status" value="1"/>
</dbReference>
<dbReference type="Pfam" id="PF12799">
    <property type="entry name" value="LRR_4"/>
    <property type="match status" value="1"/>
</dbReference>
<keyword evidence="6" id="KW-0479">Metal-binding</keyword>
<dbReference type="PROSITE" id="PS51450">
    <property type="entry name" value="LRR"/>
    <property type="match status" value="8"/>
</dbReference>
<evidence type="ECO:0000256" key="2">
    <source>
        <dbReference type="ARBA" id="ARBA00005381"/>
    </source>
</evidence>
<proteinExistence type="inferred from homology"/>
<dbReference type="Proteomes" id="UP000422736">
    <property type="component" value="Chromosome 3"/>
</dbReference>
<evidence type="ECO:0000256" key="10">
    <source>
        <dbReference type="ARBA" id="ARBA00023239"/>
    </source>
</evidence>
<gene>
    <name evidence="17" type="primary">CYR1</name>
    <name evidence="17" type="ORF">FIM1_1925</name>
</gene>
<evidence type="ECO:0000256" key="13">
    <source>
        <dbReference type="SAM" id="MobiDB-lite"/>
    </source>
</evidence>
<feature type="domain" description="Guanylate cyclase" evidence="14">
    <location>
        <begin position="1548"/>
        <end position="1685"/>
    </location>
</feature>
<evidence type="ECO:0000259" key="15">
    <source>
        <dbReference type="PROSITE" id="PS50200"/>
    </source>
</evidence>
<feature type="compositionally biased region" description="Basic and acidic residues" evidence="13">
    <location>
        <begin position="1"/>
        <end position="10"/>
    </location>
</feature>
<dbReference type="CDD" id="cd07302">
    <property type="entry name" value="CHD"/>
    <property type="match status" value="1"/>
</dbReference>
<evidence type="ECO:0000256" key="11">
    <source>
        <dbReference type="ARBA" id="ARBA00032597"/>
    </source>
</evidence>
<dbReference type="InterPro" id="IPR029787">
    <property type="entry name" value="Nucleotide_cyclase"/>
</dbReference>
<feature type="compositionally biased region" description="Low complexity" evidence="13">
    <location>
        <begin position="264"/>
        <end position="291"/>
    </location>
</feature>
<feature type="domain" description="PPM-type phosphatase" evidence="16">
    <location>
        <begin position="1237"/>
        <end position="1504"/>
    </location>
</feature>
<sequence length="1925" mass="214101">MDSSNSKEQDPIQDQQHVDSSSTAGQNVRGSDGGGNATDRSSHSQTTDDNVHDSNVWHSYSNDVPTFKLDYTIDAAGNSRVPEKKGFHSAIGRNAGSFAHNPRPPLSRPVKPSFERSKTANLSPASPRAGGQNLPHLSNLSRTTSALSMSSMASHHQSKGNLKPSRASTFFKKLTSRKSSLAGQTAPSDLDTVSINDDKVYTTDGDIPLPQQQHFHAPPTSALRRKMSTFIHGSGNMTSVSPFTALHGPTSKAGTSKSNLLLVSNSESRRGSTSSATTTVSNTSNLNANSNPQHSGSQLTKNTADTDLIRTRSRSSHEATSKKSSANDIFGVDLNLQNLSDMTDVVVNMAPSVPVTASKIETPAPLTPNEKNEANAAARKQWTAPESWDVDETVGLDVNKIREKHKNSKTHNQKTKNRHRKHHKLDGSQKNMSKKLVDHRKSEAVIPHVHHHDFEEDALSPHTSSTAKGSDDLSLSLSRTLSSECECCNTISPNGEDDSDITLDTQSGSFDEVDSDKKSSRPGSPLPQTKIEQYSQIDGETEFEEHMLEKYYSDLSDIDQTKKYAIRIFNVDDTFTTLSCHPNTTVAELIPQIKKKFNIHQGNFQLSLKVGKLSKILSPTAHPILIQIKLLLLNGYKKSDPLHILGLDDVSFVFSFKFHPVTTSQLTAEQQQRLSKGDFIHVDLRNMDLTTPPIIFYQHTSEIESLDVSNNANIFLPIDFIESAVKLSSLRMVNVRASRFPANITEACDLVSLDLERNFIKRIPESISNLSNLTILNLQCNQLDRLPSGFKNLKNLQLLDISSNVFTTYPEVVNKCTNLLQVDISYNKISSIPSSINQLTNLAKMNLSNNRIQAVPDLSGMTNLRTLNLKNNRIASIKSNAPNLQNLFLTSNRISVWEDSLPKLRSCDLTENPVTSFDYRGNVLSNLTSLSLNKAKLSSLPIEFLKTLQKLEKLELNENNLTSLPPQIKYLKKLVHLSAANNKLDSVPNEIEFLTNLKSLDLHCNNISNLPAQISKLELTTLNISSNLLGYDAGFNNYAESPLSKSLLFLNVADNNLSAEMLPLFNYNNRLKIINLSYNDISDISSLNLPTLTELYLSGNNITSLPGEIFQRMKSLKVIMLNGNKLMSLPSELSQLTNLTVLDVGSNQLKYNISNYHYDWNWMHNHNLKYLNFSGNKRFEIKSMIGADTKTDLSDLTILRQLKILGLMDVTMKTSKVPDDGVNFRLRTTGSMINGMKYGVADTLGKKSSVSTRDIKYERFRGKDDQCLFCLYDSVNENSTSGHKISQIVRDIYDKILSRSLDKYGDDTDENIRTALRFSFLQLNKEINSMVVSMENGSNHAELTSVDLLSGASATVVFFKGDSVYTANIGNIRAILAKNNGDYEILTRLHVPIKRDEYERIRIAGGYVNSNKLDGVSDVSRAVGFFDLLPHIHASPDISDFKLTFSDQMIIIASHNLWDYINYETASDIARENGSEPMLAAEKLKDYAISYGCTDKVTVVCISLEKGATQTNRFNISKKDLLSRKNAFEDTSLRRLQPEIPPPTGNVAIVFTDIKNSTFIWELFPDAMRTAIKTHNDIMRRQLRIFGGYEVKTEGDAFMVAFPTPISALVWCLSVQLKLLEAEWPGEITSIRDGCLITDTNGNKIYQGLSVRMGIHWGCPVPEVDVVTKRMDYLGPVVNKAARVSGIADGGQVMLSNDFMVEFNKILKYHQQVAEQNTPLDKAYGEDIVGEVLEREMHMLDSIGWVFIELGEQTLKGLETKEHVTIAYPKSLESRHTLATQDQKNSVISDEFLFQIRSVSNRLETILSSVQGGIIGLDGTMNGQYTTFDTHTKQAVMKKSSEADLLSFLDHLVTRIESSVVLMNMRQQLQGGLLIYKPNEQKKQKSIFELLDDVLAKVKSLPQEDVSSENTEGNNISEVDTNSQT</sequence>
<reference evidence="17 18" key="2">
    <citation type="submission" date="2019-11" db="EMBL/GenBank/DDBJ databases">
        <authorList>
            <person name="Lu H."/>
        </authorList>
    </citation>
    <scope>NUCLEOTIDE SEQUENCE [LARGE SCALE GENOMIC DNA]</scope>
    <source>
        <strain evidence="17 18">FIM1</strain>
    </source>
</reference>
<dbReference type="Pfam" id="PF23010">
    <property type="entry name" value="RA_3"/>
    <property type="match status" value="1"/>
</dbReference>
<keyword evidence="7" id="KW-0677">Repeat</keyword>
<evidence type="ECO:0000259" key="16">
    <source>
        <dbReference type="PROSITE" id="PS51746"/>
    </source>
</evidence>
<dbReference type="InterPro" id="IPR050216">
    <property type="entry name" value="LRR_domain-containing"/>
</dbReference>
<dbReference type="SUPFAM" id="SSF81606">
    <property type="entry name" value="PP2C-like"/>
    <property type="match status" value="1"/>
</dbReference>
<feature type="compositionally biased region" description="Polar residues" evidence="13">
    <location>
        <begin position="11"/>
        <end position="29"/>
    </location>
</feature>
<comment type="catalytic activity">
    <reaction evidence="1">
        <text>ATP = 3',5'-cyclic AMP + diphosphate</text>
        <dbReference type="Rhea" id="RHEA:15389"/>
        <dbReference type="ChEBI" id="CHEBI:30616"/>
        <dbReference type="ChEBI" id="CHEBI:33019"/>
        <dbReference type="ChEBI" id="CHEBI:58165"/>
        <dbReference type="EC" id="4.6.1.1"/>
    </reaction>
</comment>
<keyword evidence="10" id="KW-0456">Lyase</keyword>
<dbReference type="InterPro" id="IPR032675">
    <property type="entry name" value="LRR_dom_sf"/>
</dbReference>
<dbReference type="PROSITE" id="PS50200">
    <property type="entry name" value="RA"/>
    <property type="match status" value="1"/>
</dbReference>
<evidence type="ECO:0000256" key="8">
    <source>
        <dbReference type="ARBA" id="ARBA00022842"/>
    </source>
</evidence>
<evidence type="ECO:0000256" key="5">
    <source>
        <dbReference type="ARBA" id="ARBA00022614"/>
    </source>
</evidence>
<feature type="compositionally biased region" description="Polar residues" evidence="13">
    <location>
        <begin position="1908"/>
        <end position="1925"/>
    </location>
</feature>
<dbReference type="Gene3D" id="3.60.40.10">
    <property type="entry name" value="PPM-type phosphatase domain"/>
    <property type="match status" value="1"/>
</dbReference>
<feature type="region of interest" description="Disordered" evidence="13">
    <location>
        <begin position="360"/>
        <end position="383"/>
    </location>
</feature>
<name>A0ABX6ESL6_KLUMA</name>
<dbReference type="InterPro" id="IPR048580">
    <property type="entry name" value="CYAA_C"/>
</dbReference>
<keyword evidence="8" id="KW-0460">Magnesium</keyword>
<dbReference type="InterPro" id="IPR036457">
    <property type="entry name" value="PPM-type-like_dom_sf"/>
</dbReference>
<dbReference type="InterPro" id="IPR001932">
    <property type="entry name" value="PPM-type_phosphatase-like_dom"/>
</dbReference>
<dbReference type="InterPro" id="IPR025875">
    <property type="entry name" value="Leu-rich_rpt_4"/>
</dbReference>
<evidence type="ECO:0000313" key="18">
    <source>
        <dbReference type="Proteomes" id="UP000422736"/>
    </source>
</evidence>
<dbReference type="InterPro" id="IPR055071">
    <property type="entry name" value="RA_PHLPP-like"/>
</dbReference>
<dbReference type="Pfam" id="PF00211">
    <property type="entry name" value="Guanylate_cyc"/>
    <property type="match status" value="1"/>
</dbReference>
<dbReference type="SMART" id="SM00044">
    <property type="entry name" value="CYCc"/>
    <property type="match status" value="1"/>
</dbReference>
<feature type="region of interest" description="Disordered" evidence="13">
    <location>
        <begin position="1902"/>
        <end position="1925"/>
    </location>
</feature>
<feature type="region of interest" description="Disordered" evidence="13">
    <location>
        <begin position="92"/>
        <end position="166"/>
    </location>
</feature>
<feature type="region of interest" description="Disordered" evidence="13">
    <location>
        <begin position="1"/>
        <end position="59"/>
    </location>
</feature>
<dbReference type="Gene3D" id="3.30.70.1230">
    <property type="entry name" value="Nucleotide cyclase"/>
    <property type="match status" value="1"/>
</dbReference>